<gene>
    <name evidence="1" type="ORF">AU492_12250</name>
    <name evidence="2" type="ORF">EC392_11360</name>
</gene>
<name>A0A3N0UF74_9GAMM</name>
<reference evidence="1 3" key="1">
    <citation type="submission" date="2016-02" db="EMBL/GenBank/DDBJ databases">
        <title>Species-wide whole genome sequencing reveals diversity, host range in Lonsdalea quercina.</title>
        <authorList>
            <person name="Li Y."/>
        </authorList>
    </citation>
    <scope>NUCLEOTIDE SEQUENCE [LARGE SCALE GENOMIC DNA]</scope>
    <source>
        <strain evidence="1 3">CFCC 12721</strain>
    </source>
</reference>
<keyword evidence="3" id="KW-1185">Reference proteome</keyword>
<dbReference type="Proteomes" id="UP000274511">
    <property type="component" value="Unassembled WGS sequence"/>
</dbReference>
<dbReference type="EMBL" id="RJUJ01000010">
    <property type="protein sequence ID" value="ROH79215.1"/>
    <property type="molecule type" value="Genomic_DNA"/>
</dbReference>
<evidence type="ECO:0000313" key="3">
    <source>
        <dbReference type="Proteomes" id="UP000250186"/>
    </source>
</evidence>
<dbReference type="EMBL" id="LUSW01000027">
    <property type="protein sequence ID" value="RAT32701.1"/>
    <property type="molecule type" value="Genomic_DNA"/>
</dbReference>
<evidence type="ECO:0000313" key="4">
    <source>
        <dbReference type="Proteomes" id="UP000274511"/>
    </source>
</evidence>
<dbReference type="STRING" id="1172565.AU508_10455"/>
<sequence>MQRLVRFAAGLITPLSLLVFSLSGMQSVRAFNAWTLVPQAALSFGVPGAAFSSDVKTLAGFPFTGWAIQYRDLPLSRVSVF</sequence>
<dbReference type="AlphaFoldDB" id="A0A3N0UF74"/>
<evidence type="ECO:0000313" key="1">
    <source>
        <dbReference type="EMBL" id="RAT32701.1"/>
    </source>
</evidence>
<dbReference type="Proteomes" id="UP000250186">
    <property type="component" value="Unassembled WGS sequence"/>
</dbReference>
<dbReference type="OrthoDB" id="2583024at2"/>
<accession>A0A3N0UF74</accession>
<dbReference type="GeneID" id="61120676"/>
<dbReference type="RefSeq" id="WP_085687239.1">
    <property type="nucleotide sequence ID" value="NZ_CP065534.1"/>
</dbReference>
<organism evidence="2 4">
    <name type="scientific">Lonsdalea populi</name>
    <dbReference type="NCBI Taxonomy" id="1172565"/>
    <lineage>
        <taxon>Bacteria</taxon>
        <taxon>Pseudomonadati</taxon>
        <taxon>Pseudomonadota</taxon>
        <taxon>Gammaproteobacteria</taxon>
        <taxon>Enterobacterales</taxon>
        <taxon>Pectobacteriaceae</taxon>
        <taxon>Lonsdalea</taxon>
    </lineage>
</organism>
<comment type="caution">
    <text evidence="2">The sequence shown here is derived from an EMBL/GenBank/DDBJ whole genome shotgun (WGS) entry which is preliminary data.</text>
</comment>
<protein>
    <submittedName>
        <fullName evidence="2">Uncharacterized protein</fullName>
    </submittedName>
</protein>
<reference evidence="2 4" key="2">
    <citation type="submission" date="2018-10" db="EMBL/GenBank/DDBJ databases">
        <title>New species genome.</title>
        <authorList>
            <person name="Li Y."/>
        </authorList>
    </citation>
    <scope>NUCLEOTIDE SEQUENCE [LARGE SCALE GENOMIC DNA]</scope>
    <source>
        <strain evidence="2 4">L6_4B</strain>
    </source>
</reference>
<proteinExistence type="predicted"/>
<evidence type="ECO:0000313" key="2">
    <source>
        <dbReference type="EMBL" id="ROH79215.1"/>
    </source>
</evidence>